<name>A0A0G4HYQ6_9ALVE</name>
<evidence type="ECO:0000256" key="1">
    <source>
        <dbReference type="SAM" id="MobiDB-lite"/>
    </source>
</evidence>
<dbReference type="AlphaFoldDB" id="A0A0G4HYQ6"/>
<dbReference type="VEuPathDB" id="CryptoDB:Cvel_9554"/>
<proteinExistence type="predicted"/>
<protein>
    <submittedName>
        <fullName evidence="2">Uncharacterized protein</fullName>
    </submittedName>
</protein>
<dbReference type="EMBL" id="CDMZ01004420">
    <property type="protein sequence ID" value="CEM49696.1"/>
    <property type="molecule type" value="Genomic_DNA"/>
</dbReference>
<feature type="compositionally biased region" description="Gly residues" evidence="1">
    <location>
        <begin position="190"/>
        <end position="202"/>
    </location>
</feature>
<accession>A0A0G4HYQ6</accession>
<gene>
    <name evidence="2" type="ORF">Cvel_9554</name>
</gene>
<evidence type="ECO:0000313" key="2">
    <source>
        <dbReference type="EMBL" id="CEM49696.1"/>
    </source>
</evidence>
<feature type="region of interest" description="Disordered" evidence="1">
    <location>
        <begin position="180"/>
        <end position="202"/>
    </location>
</feature>
<reference evidence="2" key="1">
    <citation type="submission" date="2014-11" db="EMBL/GenBank/DDBJ databases">
        <authorList>
            <person name="Otto D Thomas"/>
            <person name="Naeem Raeece"/>
        </authorList>
    </citation>
    <scope>NUCLEOTIDE SEQUENCE</scope>
</reference>
<sequence>MGTGPLNEKEKKFTLEQLKLKLSARTHLELVDFIADLWGSESSSDALSLEDLRAKIDNFAGAADVDECEWLTHHEPSEIRQMSFPSVSFPTELCFALGGGTGSSEGKPLRNVSVKGGIVEFEVPNSCSKCHGKGLVNVSLQKNCRDNYRIVGRAFRECECSTGEPKERVIDELAHVNSNPYMATSKNGPTMGGGDEGAGQQN</sequence>
<organism evidence="2">
    <name type="scientific">Chromera velia CCMP2878</name>
    <dbReference type="NCBI Taxonomy" id="1169474"/>
    <lineage>
        <taxon>Eukaryota</taxon>
        <taxon>Sar</taxon>
        <taxon>Alveolata</taxon>
        <taxon>Colpodellida</taxon>
        <taxon>Chromeraceae</taxon>
        <taxon>Chromera</taxon>
    </lineage>
</organism>